<evidence type="ECO:0000259" key="5">
    <source>
        <dbReference type="PROSITE" id="PS51186"/>
    </source>
</evidence>
<dbReference type="Pfam" id="PF00583">
    <property type="entry name" value="Acetyltransf_1"/>
    <property type="match status" value="1"/>
</dbReference>
<dbReference type="CDD" id="cd04301">
    <property type="entry name" value="NAT_SF"/>
    <property type="match status" value="1"/>
</dbReference>
<name>A0ABD4EFI2_STALU</name>
<dbReference type="PANTHER" id="PTHR43072">
    <property type="entry name" value="N-ACETYLTRANSFERASE"/>
    <property type="match status" value="1"/>
</dbReference>
<feature type="domain" description="N-acetyltransferase" evidence="5">
    <location>
        <begin position="41"/>
        <end position="204"/>
    </location>
</feature>
<evidence type="ECO:0000256" key="3">
    <source>
        <dbReference type="ARBA" id="ARBA00050603"/>
    </source>
</evidence>
<dbReference type="SUPFAM" id="SSF55729">
    <property type="entry name" value="Acyl-CoA N-acyltransferases (Nat)"/>
    <property type="match status" value="1"/>
</dbReference>
<evidence type="ECO:0000256" key="1">
    <source>
        <dbReference type="ARBA" id="ARBA00022679"/>
    </source>
</evidence>
<accession>A0ABD4EFI2</accession>
<dbReference type="InterPro" id="IPR016181">
    <property type="entry name" value="Acyl_CoA_acyltransferase"/>
</dbReference>
<evidence type="ECO:0000256" key="2">
    <source>
        <dbReference type="ARBA" id="ARBA00023315"/>
    </source>
</evidence>
<comment type="catalytic activity">
    <reaction evidence="3">
        <text>L-methionine sulfoximine + acetyl-CoA = N-acetyl-L-methionine sulfoximine + CoA + H(+)</text>
        <dbReference type="Rhea" id="RHEA:47660"/>
        <dbReference type="ChEBI" id="CHEBI:15378"/>
        <dbReference type="ChEBI" id="CHEBI:57287"/>
        <dbReference type="ChEBI" id="CHEBI:57288"/>
        <dbReference type="ChEBI" id="CHEBI:87826"/>
        <dbReference type="ChEBI" id="CHEBI:87827"/>
    </reaction>
</comment>
<dbReference type="GO" id="GO:0016747">
    <property type="term" value="F:acyltransferase activity, transferring groups other than amino-acyl groups"/>
    <property type="evidence" value="ECO:0007669"/>
    <property type="project" value="UniProtKB-ARBA"/>
</dbReference>
<gene>
    <name evidence="6" type="ORF">HMPREF3225_01240</name>
</gene>
<dbReference type="PANTHER" id="PTHR43072:SF23">
    <property type="entry name" value="UPF0039 PROTEIN C11D3.02C"/>
    <property type="match status" value="1"/>
</dbReference>
<comment type="catalytic activity">
    <reaction evidence="4">
        <text>L-methionine sulfone + acetyl-CoA = N-acetyl-L-methionine sulfone + CoA + H(+)</text>
        <dbReference type="Rhea" id="RHEA:47656"/>
        <dbReference type="ChEBI" id="CHEBI:15378"/>
        <dbReference type="ChEBI" id="CHEBI:57287"/>
        <dbReference type="ChEBI" id="CHEBI:57288"/>
        <dbReference type="ChEBI" id="CHEBI:87824"/>
        <dbReference type="ChEBI" id="CHEBI:87825"/>
    </reaction>
</comment>
<sequence length="205" mass="23906">MFDNSIALIAFFTYDKFVIFYYINLKSIVEHYTIKNKKVRHMIRHAERQDLPAILSIYNDAIINTTAVYSYESQTIEEREEWFERKVIAGEPILVFEQHQQVVGFATYGSFRDWPAYLYSIEHSIYVDSAYRGHGIASQLLSQLMQIAKDEGYRTMVAGIDASNEVSIHLHEKIGFIHAGTINNVGYKFNRWLDLAFYQIDLLTK</sequence>
<reference evidence="6 7" key="1">
    <citation type="submission" date="2016-01" db="EMBL/GenBank/DDBJ databases">
        <authorList>
            <person name="Mitreva M."/>
            <person name="Pepin K.H."/>
            <person name="Mihindukulasuriya K.A."/>
            <person name="Fulton R."/>
            <person name="Fronick C."/>
            <person name="O'Laughlin M."/>
            <person name="Miner T."/>
            <person name="Herter B."/>
            <person name="Rosa B.A."/>
            <person name="Cordes M."/>
            <person name="Tomlinson C."/>
            <person name="Wollam A."/>
            <person name="Palsikar V.B."/>
            <person name="Mardis E.R."/>
            <person name="Wilson R.K."/>
        </authorList>
    </citation>
    <scope>NUCLEOTIDE SEQUENCE [LARGE SCALE GENOMIC DNA]</scope>
    <source>
        <strain evidence="6 7">MJR7738</strain>
    </source>
</reference>
<comment type="caution">
    <text evidence="6">The sequence shown here is derived from an EMBL/GenBank/DDBJ whole genome shotgun (WGS) entry which is preliminary data.</text>
</comment>
<dbReference type="FunFam" id="3.40.630.30:FF:000026">
    <property type="entry name" value="Phosphinothricin acetyltransferase"/>
    <property type="match status" value="1"/>
</dbReference>
<proteinExistence type="predicted"/>
<evidence type="ECO:0000256" key="4">
    <source>
        <dbReference type="ARBA" id="ARBA00051334"/>
    </source>
</evidence>
<dbReference type="InterPro" id="IPR000182">
    <property type="entry name" value="GNAT_dom"/>
</dbReference>
<protein>
    <submittedName>
        <fullName evidence="6">Acetyltransferase, GNAT family</fullName>
    </submittedName>
</protein>
<dbReference type="Proteomes" id="UP000070063">
    <property type="component" value="Unassembled WGS sequence"/>
</dbReference>
<organism evidence="6 7">
    <name type="scientific">Staphylococcus lugdunensis</name>
    <dbReference type="NCBI Taxonomy" id="28035"/>
    <lineage>
        <taxon>Bacteria</taxon>
        <taxon>Bacillati</taxon>
        <taxon>Bacillota</taxon>
        <taxon>Bacilli</taxon>
        <taxon>Bacillales</taxon>
        <taxon>Staphylococcaceae</taxon>
        <taxon>Staphylococcus</taxon>
    </lineage>
</organism>
<evidence type="ECO:0000313" key="6">
    <source>
        <dbReference type="EMBL" id="KXA38369.1"/>
    </source>
</evidence>
<dbReference type="PROSITE" id="PS51186">
    <property type="entry name" value="GNAT"/>
    <property type="match status" value="1"/>
</dbReference>
<evidence type="ECO:0000313" key="7">
    <source>
        <dbReference type="Proteomes" id="UP000070063"/>
    </source>
</evidence>
<dbReference type="EMBL" id="LRQI01000049">
    <property type="protein sequence ID" value="KXA38369.1"/>
    <property type="molecule type" value="Genomic_DNA"/>
</dbReference>
<keyword evidence="2" id="KW-0012">Acyltransferase</keyword>
<dbReference type="Gene3D" id="3.40.630.30">
    <property type="match status" value="1"/>
</dbReference>
<dbReference type="AlphaFoldDB" id="A0ABD4EFI2"/>
<keyword evidence="1" id="KW-0808">Transferase</keyword>